<dbReference type="Gene3D" id="2.20.25.90">
    <property type="entry name" value="ADC-like domains"/>
    <property type="match status" value="1"/>
</dbReference>
<reference evidence="10 11" key="1">
    <citation type="submission" date="2019-03" db="EMBL/GenBank/DDBJ databases">
        <title>Genomic Encyclopedia of Type Strains, Phase IV (KMG-IV): sequencing the most valuable type-strain genomes for metagenomic binning, comparative biology and taxonomic classification.</title>
        <authorList>
            <person name="Goeker M."/>
        </authorList>
    </citation>
    <scope>NUCLEOTIDE SEQUENCE [LARGE SCALE GENOMIC DNA]</scope>
    <source>
        <strain evidence="10 11">DSM 18792</strain>
    </source>
</reference>
<proteinExistence type="inferred from homology"/>
<dbReference type="Gene3D" id="3.40.228.10">
    <property type="entry name" value="Dimethylsulfoxide Reductase, domain 2"/>
    <property type="match status" value="1"/>
</dbReference>
<evidence type="ECO:0000256" key="3">
    <source>
        <dbReference type="ARBA" id="ARBA00022505"/>
    </source>
</evidence>
<dbReference type="InterPro" id="IPR006656">
    <property type="entry name" value="Mopterin_OxRdtase"/>
</dbReference>
<dbReference type="InterPro" id="IPR009010">
    <property type="entry name" value="Asp_de-COase-like_dom_sf"/>
</dbReference>
<dbReference type="GO" id="GO:0051539">
    <property type="term" value="F:4 iron, 4 sulfur cluster binding"/>
    <property type="evidence" value="ECO:0007669"/>
    <property type="project" value="UniProtKB-KW"/>
</dbReference>
<keyword evidence="8" id="KW-0411">Iron-sulfur</keyword>
<evidence type="ECO:0000259" key="9">
    <source>
        <dbReference type="PROSITE" id="PS51669"/>
    </source>
</evidence>
<dbReference type="InterPro" id="IPR006963">
    <property type="entry name" value="Mopterin_OxRdtase_4Fe-4S_dom"/>
</dbReference>
<dbReference type="SUPFAM" id="SSF53706">
    <property type="entry name" value="Formate dehydrogenase/DMSO reductase, domains 1-3"/>
    <property type="match status" value="1"/>
</dbReference>
<keyword evidence="4" id="KW-0479">Metal-binding</keyword>
<dbReference type="SMART" id="SM00926">
    <property type="entry name" value="Molybdop_Fe4S4"/>
    <property type="match status" value="1"/>
</dbReference>
<dbReference type="Pfam" id="PF00384">
    <property type="entry name" value="Molybdopterin"/>
    <property type="match status" value="1"/>
</dbReference>
<dbReference type="SUPFAM" id="SSF50692">
    <property type="entry name" value="ADC-like"/>
    <property type="match status" value="1"/>
</dbReference>
<evidence type="ECO:0000256" key="5">
    <source>
        <dbReference type="ARBA" id="ARBA00022729"/>
    </source>
</evidence>
<dbReference type="Gene3D" id="2.40.40.20">
    <property type="match status" value="1"/>
</dbReference>
<organism evidence="10 11">
    <name type="scientific">Mariniflexile fucanivorans</name>
    <dbReference type="NCBI Taxonomy" id="264023"/>
    <lineage>
        <taxon>Bacteria</taxon>
        <taxon>Pseudomonadati</taxon>
        <taxon>Bacteroidota</taxon>
        <taxon>Flavobacteriia</taxon>
        <taxon>Flavobacteriales</taxon>
        <taxon>Flavobacteriaceae</taxon>
        <taxon>Mariniflexile</taxon>
    </lineage>
</organism>
<dbReference type="Pfam" id="PF01568">
    <property type="entry name" value="Molydop_binding"/>
    <property type="match status" value="1"/>
</dbReference>
<dbReference type="GO" id="GO:0043546">
    <property type="term" value="F:molybdopterin cofactor binding"/>
    <property type="evidence" value="ECO:0007669"/>
    <property type="project" value="InterPro"/>
</dbReference>
<dbReference type="PANTHER" id="PTHR43742:SF9">
    <property type="entry name" value="TETRATHIONATE REDUCTASE SUBUNIT A"/>
    <property type="match status" value="1"/>
</dbReference>
<dbReference type="InterPro" id="IPR006657">
    <property type="entry name" value="MoPterin_dinucl-bd_dom"/>
</dbReference>
<gene>
    <name evidence="10" type="ORF">EV196_102273</name>
</gene>
<keyword evidence="2" id="KW-0004">4Fe-4S</keyword>
<comment type="similarity">
    <text evidence="1">Belongs to the prokaryotic molybdopterin-containing oxidoreductase family.</text>
</comment>
<keyword evidence="3" id="KW-0500">Molybdenum</keyword>
<accession>A0A4R1RN33</accession>
<evidence type="ECO:0000256" key="8">
    <source>
        <dbReference type="ARBA" id="ARBA00023014"/>
    </source>
</evidence>
<comment type="caution">
    <text evidence="10">The sequence shown here is derived from an EMBL/GenBank/DDBJ whole genome shotgun (WGS) entry which is preliminary data.</text>
</comment>
<evidence type="ECO:0000256" key="4">
    <source>
        <dbReference type="ARBA" id="ARBA00022723"/>
    </source>
</evidence>
<evidence type="ECO:0000256" key="1">
    <source>
        <dbReference type="ARBA" id="ARBA00010312"/>
    </source>
</evidence>
<keyword evidence="6" id="KW-0560">Oxidoreductase</keyword>
<sequence length="769" mass="87302">MTFIIISQSLFKYFYHRQTIKLMTTSRRKFIKISALGLGGLATVSTAYKMFGGNSLIDSVIKENIANKFKRTATYCEVCFWKCAGWAYSDDKGNVQKIIGNDDDPHCNGRLCPRGTGGVGMYNDEDRLKTPLIRTTINGEQTFREASWDEALNLVASKFKGIKEKYGPEAFALLKHGCPGWHFEHLFRAYGSDTNAEPAFAQCRGPRETAFALTYGSWVGSPEPTDIRNTKCLVLIGSHIGENMHNSQVQEMSDAIDNGATIITVDPRFSTAASKSQHWLAIKPATDIALLLSWMHVLIEENLYDKEYVEKYALGFDELKAHVKQFTPEWAYGVTTIKPEEIRKTARAMAHAAPAVIVHPGRHVVWYGDDTQRERAIAILNGLLGSWGRRGGFYFKESISVPNFPHPEYPEPKWDWRDIGENFPLAQMGLTNELIRCSIPNKDNKYPIKAWMVAGTNLIKSIPDTKQLQEALEALEFLVVIDTMPMDITGYADVILPECTYLERTDIVRSATNREPSIAVRFAAVPPKYESKPGAWIAKEIGMRLGLEDYYNYNDFDEVVDWQLKEMGTSREEMEKIGVKKYPRTTGSMYLNEDETHVFHTPSGKIEFYSHELAEKGFDALPVYTPHPEPPQGFYRLNYGRSPMHTFSRTSNNPNLTELKKENDLWVNPKVARILGLKKGQYVWLKNQDDIISTFSIKVRVTERVRWDSVYMVHGFGNDNKKLTRSYGKGIDDTQMISRIFTDPIMGGTGMRGNYVTILTEDPHKNEVI</sequence>
<evidence type="ECO:0000313" key="10">
    <source>
        <dbReference type="EMBL" id="TCL67713.1"/>
    </source>
</evidence>
<dbReference type="PANTHER" id="PTHR43742">
    <property type="entry name" value="TRIMETHYLAMINE-N-OXIDE REDUCTASE"/>
    <property type="match status" value="1"/>
</dbReference>
<dbReference type="CDD" id="cd02778">
    <property type="entry name" value="MopB_CT_Thiosulfate-R-like"/>
    <property type="match status" value="1"/>
</dbReference>
<dbReference type="EMBL" id="SLUP01000002">
    <property type="protein sequence ID" value="TCL67713.1"/>
    <property type="molecule type" value="Genomic_DNA"/>
</dbReference>
<dbReference type="Proteomes" id="UP000295455">
    <property type="component" value="Unassembled WGS sequence"/>
</dbReference>
<dbReference type="InterPro" id="IPR050612">
    <property type="entry name" value="Prok_Mopterin_Oxidored"/>
</dbReference>
<keyword evidence="11" id="KW-1185">Reference proteome</keyword>
<name>A0A4R1RN33_9FLAO</name>
<evidence type="ECO:0000256" key="7">
    <source>
        <dbReference type="ARBA" id="ARBA00023004"/>
    </source>
</evidence>
<protein>
    <submittedName>
        <fullName evidence="10">Thiosulfate reductase/polysulfide reductase chain A</fullName>
    </submittedName>
</protein>
<dbReference type="GO" id="GO:0046872">
    <property type="term" value="F:metal ion binding"/>
    <property type="evidence" value="ECO:0007669"/>
    <property type="project" value="UniProtKB-KW"/>
</dbReference>
<dbReference type="Gene3D" id="3.40.50.740">
    <property type="match status" value="1"/>
</dbReference>
<evidence type="ECO:0000256" key="2">
    <source>
        <dbReference type="ARBA" id="ARBA00022485"/>
    </source>
</evidence>
<dbReference type="Gene3D" id="3.30.2070.10">
    <property type="entry name" value="Formate dehydrogenase/DMSO reductase"/>
    <property type="match status" value="1"/>
</dbReference>
<feature type="domain" description="4Fe-4S Mo/W bis-MGD-type" evidence="9">
    <location>
        <begin position="69"/>
        <end position="126"/>
    </location>
</feature>
<dbReference type="AlphaFoldDB" id="A0A4R1RN33"/>
<keyword evidence="7" id="KW-0408">Iron</keyword>
<dbReference type="GO" id="GO:0016491">
    <property type="term" value="F:oxidoreductase activity"/>
    <property type="evidence" value="ECO:0007669"/>
    <property type="project" value="UniProtKB-KW"/>
</dbReference>
<evidence type="ECO:0000313" key="11">
    <source>
        <dbReference type="Proteomes" id="UP000295455"/>
    </source>
</evidence>
<dbReference type="PROSITE" id="PS51669">
    <property type="entry name" value="4FE4S_MOW_BIS_MGD"/>
    <property type="match status" value="1"/>
</dbReference>
<evidence type="ECO:0000256" key="6">
    <source>
        <dbReference type="ARBA" id="ARBA00023002"/>
    </source>
</evidence>
<keyword evidence="5" id="KW-0732">Signal</keyword>